<evidence type="ECO:0000256" key="4">
    <source>
        <dbReference type="ARBA" id="ARBA00022989"/>
    </source>
</evidence>
<comment type="caution">
    <text evidence="12">The sequence shown here is derived from an EMBL/GenBank/DDBJ whole genome shotgun (WGS) entry which is preliminary data.</text>
</comment>
<name>A0AAV2RBA9_MEGNR</name>
<reference evidence="12 13" key="1">
    <citation type="submission" date="2024-05" db="EMBL/GenBank/DDBJ databases">
        <authorList>
            <person name="Wallberg A."/>
        </authorList>
    </citation>
    <scope>NUCLEOTIDE SEQUENCE [LARGE SCALE GENOMIC DNA]</scope>
</reference>
<evidence type="ECO:0000259" key="11">
    <source>
        <dbReference type="PROSITE" id="PS50262"/>
    </source>
</evidence>
<evidence type="ECO:0000256" key="1">
    <source>
        <dbReference type="ARBA" id="ARBA00004141"/>
    </source>
</evidence>
<keyword evidence="13" id="KW-1185">Reference proteome</keyword>
<organism evidence="12 13">
    <name type="scientific">Meganyctiphanes norvegica</name>
    <name type="common">Northern krill</name>
    <name type="synonym">Thysanopoda norvegica</name>
    <dbReference type="NCBI Taxonomy" id="48144"/>
    <lineage>
        <taxon>Eukaryota</taxon>
        <taxon>Metazoa</taxon>
        <taxon>Ecdysozoa</taxon>
        <taxon>Arthropoda</taxon>
        <taxon>Crustacea</taxon>
        <taxon>Multicrustacea</taxon>
        <taxon>Malacostraca</taxon>
        <taxon>Eumalacostraca</taxon>
        <taxon>Eucarida</taxon>
        <taxon>Euphausiacea</taxon>
        <taxon>Euphausiidae</taxon>
        <taxon>Meganyctiphanes</taxon>
    </lineage>
</organism>
<keyword evidence="8 9" id="KW-0807">Transducer</keyword>
<keyword evidence="7 9" id="KW-0675">Receptor</keyword>
<feature type="transmembrane region" description="Helical" evidence="10">
    <location>
        <begin position="185"/>
        <end position="205"/>
    </location>
</feature>
<evidence type="ECO:0000256" key="6">
    <source>
        <dbReference type="ARBA" id="ARBA00023136"/>
    </source>
</evidence>
<dbReference type="GO" id="GO:0004983">
    <property type="term" value="F:neuropeptide Y receptor activity"/>
    <property type="evidence" value="ECO:0007669"/>
    <property type="project" value="InterPro"/>
</dbReference>
<keyword evidence="5 9" id="KW-0297">G-protein coupled receptor</keyword>
<evidence type="ECO:0000256" key="8">
    <source>
        <dbReference type="ARBA" id="ARBA00023224"/>
    </source>
</evidence>
<feature type="transmembrane region" description="Helical" evidence="10">
    <location>
        <begin position="289"/>
        <end position="307"/>
    </location>
</feature>
<evidence type="ECO:0000256" key="10">
    <source>
        <dbReference type="SAM" id="Phobius"/>
    </source>
</evidence>
<dbReference type="PRINTS" id="PR01012">
    <property type="entry name" value="NRPEPTIDEYR"/>
</dbReference>
<dbReference type="GO" id="GO:0005886">
    <property type="term" value="C:plasma membrane"/>
    <property type="evidence" value="ECO:0007669"/>
    <property type="project" value="TreeGrafter"/>
</dbReference>
<evidence type="ECO:0000256" key="7">
    <source>
        <dbReference type="ARBA" id="ARBA00023170"/>
    </source>
</evidence>
<gene>
    <name evidence="12" type="ORF">MNOR_LOCUS22216</name>
</gene>
<dbReference type="PANTHER" id="PTHR45695">
    <property type="entry name" value="LEUCOKININ RECEPTOR-RELATED"/>
    <property type="match status" value="1"/>
</dbReference>
<sequence>MDLDIYQGNLSELCPDLNWNLDIDWNIVEYSSSGDNLTFEVNTSCPLKNTVPIHNDDDELYEVTTGVLVALSLFYGTISLVAILGNALVMWIVATSRKMHSVTNYFIANLALADIIIGLFCIPFQFQAALLQRWNLPHFMCAFCPFFQTVSVNVSVFTLTAIAVDRYRAIVFPLGARPSKFRSKLVIMVIWLFSITIAIPNAIALRVVTVKGGINQCLSARINLDLSTNIDQKFMLLYSYLLVGLQYFLPLGVISFTYLRMGWELWGSRQPGNADDTRDAHVLKNKKKVIKMLFMVVAIFTFCWAPLQTYHVLQEISAINDYRYINIVWFFCYSLAMTNSCCNPFIYAIYNEKFKREFRTKFRWLFTTPVDDRSHYGASFSQPNHNFSIQSSPSSAKTSSSKLSRSSNSMIVRGLGHHAAPGGIHKGGNNARGTMSICALKQTGMMMSS</sequence>
<evidence type="ECO:0000256" key="9">
    <source>
        <dbReference type="RuleBase" id="RU000688"/>
    </source>
</evidence>
<dbReference type="PROSITE" id="PS00237">
    <property type="entry name" value="G_PROTEIN_RECEP_F1_1"/>
    <property type="match status" value="1"/>
</dbReference>
<feature type="transmembrane region" description="Helical" evidence="10">
    <location>
        <begin position="67"/>
        <end position="93"/>
    </location>
</feature>
<keyword evidence="3 9" id="KW-0812">Transmembrane</keyword>
<proteinExistence type="inferred from homology"/>
<dbReference type="Proteomes" id="UP001497623">
    <property type="component" value="Unassembled WGS sequence"/>
</dbReference>
<dbReference type="AlphaFoldDB" id="A0AAV2RBA9"/>
<feature type="transmembrane region" description="Helical" evidence="10">
    <location>
        <begin position="237"/>
        <end position="259"/>
    </location>
</feature>
<evidence type="ECO:0000256" key="3">
    <source>
        <dbReference type="ARBA" id="ARBA00022692"/>
    </source>
</evidence>
<feature type="transmembrane region" description="Helical" evidence="10">
    <location>
        <begin position="146"/>
        <end position="164"/>
    </location>
</feature>
<dbReference type="PRINTS" id="PR00237">
    <property type="entry name" value="GPCRRHODOPSN"/>
</dbReference>
<dbReference type="SUPFAM" id="SSF81321">
    <property type="entry name" value="Family A G protein-coupled receptor-like"/>
    <property type="match status" value="1"/>
</dbReference>
<feature type="domain" description="G-protein coupled receptors family 1 profile" evidence="11">
    <location>
        <begin position="85"/>
        <end position="347"/>
    </location>
</feature>
<evidence type="ECO:0000256" key="5">
    <source>
        <dbReference type="ARBA" id="ARBA00023040"/>
    </source>
</evidence>
<comment type="subcellular location">
    <subcellularLocation>
        <location evidence="1">Membrane</location>
        <topology evidence="1">Multi-pass membrane protein</topology>
    </subcellularLocation>
</comment>
<protein>
    <recommendedName>
        <fullName evidence="11">G-protein coupled receptors family 1 profile domain-containing protein</fullName>
    </recommendedName>
</protein>
<accession>A0AAV2RBA9</accession>
<evidence type="ECO:0000313" key="12">
    <source>
        <dbReference type="EMBL" id="CAL4120931.1"/>
    </source>
</evidence>
<evidence type="ECO:0000256" key="2">
    <source>
        <dbReference type="ARBA" id="ARBA00010663"/>
    </source>
</evidence>
<dbReference type="InterPro" id="IPR000276">
    <property type="entry name" value="GPCR_Rhodpsn"/>
</dbReference>
<dbReference type="InterPro" id="IPR017452">
    <property type="entry name" value="GPCR_Rhodpsn_7TM"/>
</dbReference>
<keyword evidence="6 10" id="KW-0472">Membrane</keyword>
<keyword evidence="4 10" id="KW-1133">Transmembrane helix</keyword>
<dbReference type="SMART" id="SM01381">
    <property type="entry name" value="7TM_GPCR_Srsx"/>
    <property type="match status" value="1"/>
</dbReference>
<dbReference type="Gene3D" id="1.20.1070.10">
    <property type="entry name" value="Rhodopsin 7-helix transmembrane proteins"/>
    <property type="match status" value="1"/>
</dbReference>
<dbReference type="PROSITE" id="PS50262">
    <property type="entry name" value="G_PROTEIN_RECEP_F1_2"/>
    <property type="match status" value="1"/>
</dbReference>
<dbReference type="FunFam" id="1.20.1070.10:FF:000291">
    <property type="entry name" value="Predicted protein"/>
    <property type="match status" value="1"/>
</dbReference>
<dbReference type="PANTHER" id="PTHR45695:SF9">
    <property type="entry name" value="LEUCOKININ RECEPTOR"/>
    <property type="match status" value="1"/>
</dbReference>
<dbReference type="EMBL" id="CAXKWB010018516">
    <property type="protein sequence ID" value="CAL4120931.1"/>
    <property type="molecule type" value="Genomic_DNA"/>
</dbReference>
<dbReference type="Pfam" id="PF00001">
    <property type="entry name" value="7tm_1"/>
    <property type="match status" value="1"/>
</dbReference>
<comment type="similarity">
    <text evidence="2 9">Belongs to the G-protein coupled receptor 1 family.</text>
</comment>
<feature type="transmembrane region" description="Helical" evidence="10">
    <location>
        <begin position="105"/>
        <end position="126"/>
    </location>
</feature>
<feature type="transmembrane region" description="Helical" evidence="10">
    <location>
        <begin position="327"/>
        <end position="350"/>
    </location>
</feature>
<feature type="non-terminal residue" evidence="12">
    <location>
        <position position="449"/>
    </location>
</feature>
<dbReference type="InterPro" id="IPR000611">
    <property type="entry name" value="NPY_rcpt"/>
</dbReference>
<evidence type="ECO:0000313" key="13">
    <source>
        <dbReference type="Proteomes" id="UP001497623"/>
    </source>
</evidence>